<keyword evidence="2 5" id="KW-0812">Transmembrane</keyword>
<evidence type="ECO:0000256" key="3">
    <source>
        <dbReference type="ARBA" id="ARBA00022989"/>
    </source>
</evidence>
<evidence type="ECO:0000313" key="7">
    <source>
        <dbReference type="Proteomes" id="UP001459277"/>
    </source>
</evidence>
<comment type="subcellular location">
    <subcellularLocation>
        <location evidence="1">Membrane</location>
        <topology evidence="1">Multi-pass membrane protein</topology>
    </subcellularLocation>
</comment>
<evidence type="ECO:0000256" key="5">
    <source>
        <dbReference type="SAM" id="Phobius"/>
    </source>
</evidence>
<accession>A0AAW2DFS3</accession>
<feature type="transmembrane region" description="Helical" evidence="5">
    <location>
        <begin position="69"/>
        <end position="91"/>
    </location>
</feature>
<gene>
    <name evidence="6" type="ORF">SO802_010989</name>
</gene>
<dbReference type="AlphaFoldDB" id="A0AAW2DFS3"/>
<feature type="transmembrane region" description="Helical" evidence="5">
    <location>
        <begin position="111"/>
        <end position="131"/>
    </location>
</feature>
<dbReference type="InterPro" id="IPR003689">
    <property type="entry name" value="ZIP"/>
</dbReference>
<dbReference type="GO" id="GO:0005886">
    <property type="term" value="C:plasma membrane"/>
    <property type="evidence" value="ECO:0007669"/>
    <property type="project" value="TreeGrafter"/>
</dbReference>
<feature type="transmembrane region" description="Helical" evidence="5">
    <location>
        <begin position="143"/>
        <end position="162"/>
    </location>
</feature>
<dbReference type="EMBL" id="JAZDWU010000003">
    <property type="protein sequence ID" value="KAL0009487.1"/>
    <property type="molecule type" value="Genomic_DNA"/>
</dbReference>
<evidence type="ECO:0000256" key="1">
    <source>
        <dbReference type="ARBA" id="ARBA00004141"/>
    </source>
</evidence>
<sequence>MQAVTDEEKDNEHEGHIHVYTHATHGHAHGSTIPSEGINSKELTHHRVIAQGVGLGGCIAQAQFKSKSAAIMSFFFSLTTPLGIVVGIGISSTTYNDSSPTALIVEGTFNALAAGILIYMALVDLLAADFMNPRLQNNLRIQLGSNVSLLLGAGCMALIAKWA</sequence>
<dbReference type="Pfam" id="PF02535">
    <property type="entry name" value="Zip"/>
    <property type="match status" value="1"/>
</dbReference>
<reference evidence="6 7" key="1">
    <citation type="submission" date="2024-01" db="EMBL/GenBank/DDBJ databases">
        <title>A telomere-to-telomere, gap-free genome of sweet tea (Lithocarpus litseifolius).</title>
        <authorList>
            <person name="Zhou J."/>
        </authorList>
    </citation>
    <scope>NUCLEOTIDE SEQUENCE [LARGE SCALE GENOMIC DNA]</scope>
    <source>
        <strain evidence="6">Zhou-2022a</strain>
        <tissue evidence="6">Leaf</tissue>
    </source>
</reference>
<proteinExistence type="predicted"/>
<evidence type="ECO:0000256" key="4">
    <source>
        <dbReference type="ARBA" id="ARBA00023136"/>
    </source>
</evidence>
<dbReference type="Proteomes" id="UP001459277">
    <property type="component" value="Unassembled WGS sequence"/>
</dbReference>
<comment type="caution">
    <text evidence="6">The sequence shown here is derived from an EMBL/GenBank/DDBJ whole genome shotgun (WGS) entry which is preliminary data.</text>
</comment>
<dbReference type="PANTHER" id="PTHR11040">
    <property type="entry name" value="ZINC/IRON TRANSPORTER"/>
    <property type="match status" value="1"/>
</dbReference>
<dbReference type="GO" id="GO:0005385">
    <property type="term" value="F:zinc ion transmembrane transporter activity"/>
    <property type="evidence" value="ECO:0007669"/>
    <property type="project" value="TreeGrafter"/>
</dbReference>
<evidence type="ECO:0000256" key="2">
    <source>
        <dbReference type="ARBA" id="ARBA00022692"/>
    </source>
</evidence>
<organism evidence="6 7">
    <name type="scientific">Lithocarpus litseifolius</name>
    <dbReference type="NCBI Taxonomy" id="425828"/>
    <lineage>
        <taxon>Eukaryota</taxon>
        <taxon>Viridiplantae</taxon>
        <taxon>Streptophyta</taxon>
        <taxon>Embryophyta</taxon>
        <taxon>Tracheophyta</taxon>
        <taxon>Spermatophyta</taxon>
        <taxon>Magnoliopsida</taxon>
        <taxon>eudicotyledons</taxon>
        <taxon>Gunneridae</taxon>
        <taxon>Pentapetalae</taxon>
        <taxon>rosids</taxon>
        <taxon>fabids</taxon>
        <taxon>Fagales</taxon>
        <taxon>Fagaceae</taxon>
        <taxon>Lithocarpus</taxon>
    </lineage>
</organism>
<evidence type="ECO:0000313" key="6">
    <source>
        <dbReference type="EMBL" id="KAL0009487.1"/>
    </source>
</evidence>
<protein>
    <submittedName>
        <fullName evidence="6">Uncharacterized protein</fullName>
    </submittedName>
</protein>
<keyword evidence="3 5" id="KW-1133">Transmembrane helix</keyword>
<name>A0AAW2DFS3_9ROSI</name>
<keyword evidence="7" id="KW-1185">Reference proteome</keyword>
<dbReference type="PANTHER" id="PTHR11040:SF181">
    <property type="entry name" value="ZINC TRANSPORTER 1"/>
    <property type="match status" value="1"/>
</dbReference>
<keyword evidence="4 5" id="KW-0472">Membrane</keyword>